<dbReference type="PRINTS" id="PR00080">
    <property type="entry name" value="SDRFAMILY"/>
</dbReference>
<dbReference type="CDD" id="cd05233">
    <property type="entry name" value="SDR_c"/>
    <property type="match status" value="1"/>
</dbReference>
<comment type="caution">
    <text evidence="3">The sequence shown here is derived from an EMBL/GenBank/DDBJ whole genome shotgun (WGS) entry which is preliminary data.</text>
</comment>
<comment type="similarity">
    <text evidence="1">Belongs to the short-chain dehydrogenases/reductases (SDR) family.</text>
</comment>
<evidence type="ECO:0000256" key="1">
    <source>
        <dbReference type="ARBA" id="ARBA00006484"/>
    </source>
</evidence>
<accession>A0A939KEQ1</accession>
<dbReference type="InterPro" id="IPR036291">
    <property type="entry name" value="NAD(P)-bd_dom_sf"/>
</dbReference>
<dbReference type="PROSITE" id="PS00061">
    <property type="entry name" value="ADH_SHORT"/>
    <property type="match status" value="1"/>
</dbReference>
<dbReference type="EMBL" id="JAFNME010000012">
    <property type="protein sequence ID" value="MBO1249603.1"/>
    <property type="molecule type" value="Genomic_DNA"/>
</dbReference>
<organism evidence="3 4">
    <name type="scientific">Comamonas denitrificans</name>
    <dbReference type="NCBI Taxonomy" id="117506"/>
    <lineage>
        <taxon>Bacteria</taxon>
        <taxon>Pseudomonadati</taxon>
        <taxon>Pseudomonadota</taxon>
        <taxon>Betaproteobacteria</taxon>
        <taxon>Burkholderiales</taxon>
        <taxon>Comamonadaceae</taxon>
        <taxon>Comamonas</taxon>
    </lineage>
</organism>
<proteinExistence type="inferred from homology"/>
<dbReference type="SUPFAM" id="SSF51735">
    <property type="entry name" value="NAD(P)-binding Rossmann-fold domains"/>
    <property type="match status" value="1"/>
</dbReference>
<dbReference type="PANTHER" id="PTHR42760:SF133">
    <property type="entry name" value="3-OXOACYL-[ACYL-CARRIER-PROTEIN] REDUCTASE"/>
    <property type="match status" value="1"/>
</dbReference>
<dbReference type="PANTHER" id="PTHR42760">
    <property type="entry name" value="SHORT-CHAIN DEHYDROGENASES/REDUCTASES FAMILY MEMBER"/>
    <property type="match status" value="1"/>
</dbReference>
<dbReference type="AlphaFoldDB" id="A0A939KEQ1"/>
<sequence>MKNNIFTYAHRTAIVTGGSKNIGLSITEKFLAAGMQVAIISSEKSNLDSAKEYLNQSNSNVSFWQSNITHTASLEKLIANINQHHGSIDILVNNAALLEITSVEQTTEEDWDSVLDVNLRGAFFMTQKCLPYLKKGTAPRVINISSNAGRMGGYANGLAYTASKGGIISLTYGLARKLAPYGITVNCVAPGTIDSEMNRMRDIETQKELIKKFPLGRIGTPEEVASAVCYFASQESSFTTGAVLDVNGGMFMG</sequence>
<protein>
    <submittedName>
        <fullName evidence="3">3-oxoacyl-ACP reductase FabG</fullName>
    </submittedName>
</protein>
<evidence type="ECO:0000313" key="3">
    <source>
        <dbReference type="EMBL" id="MBO1249603.1"/>
    </source>
</evidence>
<dbReference type="Proteomes" id="UP000664731">
    <property type="component" value="Unassembled WGS sequence"/>
</dbReference>
<dbReference type="NCBIfam" id="NF009466">
    <property type="entry name" value="PRK12826.1-2"/>
    <property type="match status" value="1"/>
</dbReference>
<name>A0A939KEQ1_9BURK</name>
<keyword evidence="4" id="KW-1185">Reference proteome</keyword>
<evidence type="ECO:0000256" key="2">
    <source>
        <dbReference type="ARBA" id="ARBA00023002"/>
    </source>
</evidence>
<dbReference type="InterPro" id="IPR020904">
    <property type="entry name" value="Sc_DH/Rdtase_CS"/>
</dbReference>
<reference evidence="3" key="1">
    <citation type="submission" date="2021-03" db="EMBL/GenBank/DDBJ databases">
        <title>Comamonas denitrificans.</title>
        <authorList>
            <person name="Finster K."/>
        </authorList>
    </citation>
    <scope>NUCLEOTIDE SEQUENCE</scope>
    <source>
        <strain evidence="3">MM2021_4</strain>
    </source>
</reference>
<dbReference type="RefSeq" id="WP_207575123.1">
    <property type="nucleotide sequence ID" value="NZ_JAFNME010000012.1"/>
</dbReference>
<dbReference type="PRINTS" id="PR00081">
    <property type="entry name" value="GDHRDH"/>
</dbReference>
<dbReference type="Pfam" id="PF13561">
    <property type="entry name" value="adh_short_C2"/>
    <property type="match status" value="1"/>
</dbReference>
<evidence type="ECO:0000313" key="4">
    <source>
        <dbReference type="Proteomes" id="UP000664731"/>
    </source>
</evidence>
<dbReference type="InterPro" id="IPR002347">
    <property type="entry name" value="SDR_fam"/>
</dbReference>
<gene>
    <name evidence="3" type="ORF">J1777_07130</name>
</gene>
<dbReference type="Gene3D" id="3.40.50.720">
    <property type="entry name" value="NAD(P)-binding Rossmann-like Domain"/>
    <property type="match status" value="1"/>
</dbReference>
<keyword evidence="2" id="KW-0560">Oxidoreductase</keyword>
<dbReference type="GO" id="GO:0016616">
    <property type="term" value="F:oxidoreductase activity, acting on the CH-OH group of donors, NAD or NADP as acceptor"/>
    <property type="evidence" value="ECO:0007669"/>
    <property type="project" value="TreeGrafter"/>
</dbReference>
<dbReference type="FunFam" id="3.40.50.720:FF:000084">
    <property type="entry name" value="Short-chain dehydrogenase reductase"/>
    <property type="match status" value="1"/>
</dbReference>